<reference evidence="2" key="1">
    <citation type="journal article" date="2019" name="Int. J. Syst. Evol. Microbiol.">
        <title>The Global Catalogue of Microorganisms (GCM) 10K type strain sequencing project: providing services to taxonomists for standard genome sequencing and annotation.</title>
        <authorList>
            <consortium name="The Broad Institute Genomics Platform"/>
            <consortium name="The Broad Institute Genome Sequencing Center for Infectious Disease"/>
            <person name="Wu L."/>
            <person name="Ma J."/>
        </authorList>
    </citation>
    <scope>NUCLEOTIDE SEQUENCE [LARGE SCALE GENOMIC DNA]</scope>
    <source>
        <strain evidence="2">CECT 7184</strain>
    </source>
</reference>
<dbReference type="EMBL" id="JAUFQU010000077">
    <property type="protein sequence ID" value="MDN3710170.1"/>
    <property type="molecule type" value="Genomic_DNA"/>
</dbReference>
<dbReference type="RefSeq" id="WP_290365404.1">
    <property type="nucleotide sequence ID" value="NZ_JAUFQU010000077.1"/>
</dbReference>
<protein>
    <submittedName>
        <fullName evidence="1">Uncharacterized protein</fullName>
    </submittedName>
</protein>
<organism evidence="1 2">
    <name type="scientific">Paenimyroides ceti</name>
    <dbReference type="NCBI Taxonomy" id="395087"/>
    <lineage>
        <taxon>Bacteria</taxon>
        <taxon>Pseudomonadati</taxon>
        <taxon>Bacteroidota</taxon>
        <taxon>Flavobacteriia</taxon>
        <taxon>Flavobacteriales</taxon>
        <taxon>Flavobacteriaceae</taxon>
        <taxon>Paenimyroides</taxon>
    </lineage>
</organism>
<evidence type="ECO:0000313" key="2">
    <source>
        <dbReference type="Proteomes" id="UP001242368"/>
    </source>
</evidence>
<sequence>MVDKHNQCQNPCAHVIDSVRVPDNYSKNYFITNQKLLQGYLFRPEF</sequence>
<name>A0ABT8D3Y4_9FLAO</name>
<comment type="caution">
    <text evidence="1">The sequence shown here is derived from an EMBL/GenBank/DDBJ whole genome shotgun (WGS) entry which is preliminary data.</text>
</comment>
<accession>A0ABT8D3Y4</accession>
<keyword evidence="2" id="KW-1185">Reference proteome</keyword>
<gene>
    <name evidence="1" type="ORF">QW060_25175</name>
</gene>
<dbReference type="Proteomes" id="UP001242368">
    <property type="component" value="Unassembled WGS sequence"/>
</dbReference>
<evidence type="ECO:0000313" key="1">
    <source>
        <dbReference type="EMBL" id="MDN3710170.1"/>
    </source>
</evidence>
<proteinExistence type="predicted"/>